<evidence type="ECO:0000256" key="2">
    <source>
        <dbReference type="PROSITE-ProRule" id="PRU00335"/>
    </source>
</evidence>
<dbReference type="GO" id="GO:0003700">
    <property type="term" value="F:DNA-binding transcription factor activity"/>
    <property type="evidence" value="ECO:0007669"/>
    <property type="project" value="TreeGrafter"/>
</dbReference>
<dbReference type="eggNOG" id="COG1309">
    <property type="taxonomic scope" value="Bacteria"/>
</dbReference>
<name>E1R7V2_SEDSS</name>
<evidence type="ECO:0000313" key="4">
    <source>
        <dbReference type="EMBL" id="ADK82807.1"/>
    </source>
</evidence>
<dbReference type="InterPro" id="IPR036271">
    <property type="entry name" value="Tet_transcr_reg_TetR-rel_C_sf"/>
</dbReference>
<evidence type="ECO:0000259" key="3">
    <source>
        <dbReference type="PROSITE" id="PS50977"/>
    </source>
</evidence>
<dbReference type="Pfam" id="PF00440">
    <property type="entry name" value="TetR_N"/>
    <property type="match status" value="1"/>
</dbReference>
<keyword evidence="1 2" id="KW-0238">DNA-binding</keyword>
<dbReference type="InterPro" id="IPR009057">
    <property type="entry name" value="Homeodomain-like_sf"/>
</dbReference>
<reference evidence="4 5" key="1">
    <citation type="journal article" date="2010" name="Stand. Genomic Sci.">
        <title>Complete genome sequence of Spirochaeta smaragdinae type strain (SEBR 4228).</title>
        <authorList>
            <person name="Mavromatis K."/>
            <person name="Yasawong M."/>
            <person name="Chertkov O."/>
            <person name="Lapidus A."/>
            <person name="Lucas S."/>
            <person name="Nolan M."/>
            <person name="Del Rio T.G."/>
            <person name="Tice H."/>
            <person name="Cheng J.F."/>
            <person name="Pitluck S."/>
            <person name="Liolios K."/>
            <person name="Ivanova N."/>
            <person name="Tapia R."/>
            <person name="Han C."/>
            <person name="Bruce D."/>
            <person name="Goodwin L."/>
            <person name="Pati A."/>
            <person name="Chen A."/>
            <person name="Palaniappan K."/>
            <person name="Land M."/>
            <person name="Hauser L."/>
            <person name="Chang Y.J."/>
            <person name="Jeffries C.D."/>
            <person name="Detter J.C."/>
            <person name="Rohde M."/>
            <person name="Brambilla E."/>
            <person name="Spring S."/>
            <person name="Goker M."/>
            <person name="Sikorski J."/>
            <person name="Woyke T."/>
            <person name="Bristow J."/>
            <person name="Eisen J.A."/>
            <person name="Markowitz V."/>
            <person name="Hugenholtz P."/>
            <person name="Klenk H.P."/>
            <person name="Kyrpides N.C."/>
        </authorList>
    </citation>
    <scope>NUCLEOTIDE SEQUENCE [LARGE SCALE GENOMIC DNA]</scope>
    <source>
        <strain evidence="5">DSM 11293 / JCM 15392 / SEBR 4228</strain>
    </source>
</reference>
<dbReference type="GO" id="GO:0000976">
    <property type="term" value="F:transcription cis-regulatory region binding"/>
    <property type="evidence" value="ECO:0007669"/>
    <property type="project" value="TreeGrafter"/>
</dbReference>
<dbReference type="InterPro" id="IPR023772">
    <property type="entry name" value="DNA-bd_HTH_TetR-type_CS"/>
</dbReference>
<dbReference type="PROSITE" id="PS01081">
    <property type="entry name" value="HTH_TETR_1"/>
    <property type="match status" value="1"/>
</dbReference>
<proteinExistence type="predicted"/>
<dbReference type="OrthoDB" id="9809994at2"/>
<accession>E1R7V2</accession>
<evidence type="ECO:0000256" key="1">
    <source>
        <dbReference type="ARBA" id="ARBA00023125"/>
    </source>
</evidence>
<evidence type="ECO:0000313" key="5">
    <source>
        <dbReference type="Proteomes" id="UP000002318"/>
    </source>
</evidence>
<dbReference type="EMBL" id="CP002116">
    <property type="protein sequence ID" value="ADK82807.1"/>
    <property type="molecule type" value="Genomic_DNA"/>
</dbReference>
<dbReference type="STRING" id="573413.Spirs_3721"/>
<dbReference type="InterPro" id="IPR001647">
    <property type="entry name" value="HTH_TetR"/>
</dbReference>
<dbReference type="RefSeq" id="WP_013256266.1">
    <property type="nucleotide sequence ID" value="NC_014364.1"/>
</dbReference>
<organism evidence="4 5">
    <name type="scientific">Sediminispirochaeta smaragdinae (strain DSM 11293 / JCM 15392 / SEBR 4228)</name>
    <name type="common">Spirochaeta smaragdinae</name>
    <dbReference type="NCBI Taxonomy" id="573413"/>
    <lineage>
        <taxon>Bacteria</taxon>
        <taxon>Pseudomonadati</taxon>
        <taxon>Spirochaetota</taxon>
        <taxon>Spirochaetia</taxon>
        <taxon>Spirochaetales</taxon>
        <taxon>Spirochaetaceae</taxon>
        <taxon>Sediminispirochaeta</taxon>
    </lineage>
</organism>
<dbReference type="InterPro" id="IPR050109">
    <property type="entry name" value="HTH-type_TetR-like_transc_reg"/>
</dbReference>
<dbReference type="KEGG" id="ssm:Spirs_3721"/>
<feature type="DNA-binding region" description="H-T-H motif" evidence="2">
    <location>
        <begin position="35"/>
        <end position="54"/>
    </location>
</feature>
<dbReference type="Gene3D" id="1.10.10.60">
    <property type="entry name" value="Homeodomain-like"/>
    <property type="match status" value="1"/>
</dbReference>
<protein>
    <submittedName>
        <fullName evidence="4">Transcriptional regulator, TetR family</fullName>
    </submittedName>
</protein>
<dbReference type="SUPFAM" id="SSF48498">
    <property type="entry name" value="Tetracyclin repressor-like, C-terminal domain"/>
    <property type="match status" value="1"/>
</dbReference>
<dbReference type="PANTHER" id="PTHR30055">
    <property type="entry name" value="HTH-TYPE TRANSCRIPTIONAL REGULATOR RUTR"/>
    <property type="match status" value="1"/>
</dbReference>
<dbReference type="HOGENOM" id="CLU_069356_12_1_12"/>
<dbReference type="PANTHER" id="PTHR30055:SF211">
    <property type="entry name" value="TRANSCRIPTIONAL REGULATOR, TETR FAMILY"/>
    <property type="match status" value="1"/>
</dbReference>
<sequence>MGINERKLRDKERRVAEILEAAKGLFLDKGYLHTTMLDIAERSELSRRTIYLYFRSKEEITFAVMVGSFGLLRDKLKEAVKKASTALGQLYRMKEAYFDFYRNHFDDFYSTLYFDLKLNTKNITTEDARTCFNIITEIVQLLSDVLQRGMEDKTLRPIEKVDRTAFTMATIIMSTMQKAAIRKELLEYATDFSEEEIISEMFDLLFLSVKH</sequence>
<dbReference type="AlphaFoldDB" id="E1R7V2"/>
<keyword evidence="5" id="KW-1185">Reference proteome</keyword>
<gene>
    <name evidence="4" type="ordered locus">Spirs_3721</name>
</gene>
<dbReference type="PRINTS" id="PR00455">
    <property type="entry name" value="HTHTETR"/>
</dbReference>
<dbReference type="Gene3D" id="1.10.357.10">
    <property type="entry name" value="Tetracycline Repressor, domain 2"/>
    <property type="match status" value="1"/>
</dbReference>
<dbReference type="Proteomes" id="UP000002318">
    <property type="component" value="Chromosome"/>
</dbReference>
<dbReference type="PROSITE" id="PS50977">
    <property type="entry name" value="HTH_TETR_2"/>
    <property type="match status" value="1"/>
</dbReference>
<dbReference type="SUPFAM" id="SSF46689">
    <property type="entry name" value="Homeodomain-like"/>
    <property type="match status" value="1"/>
</dbReference>
<feature type="domain" description="HTH tetR-type" evidence="3">
    <location>
        <begin position="12"/>
        <end position="72"/>
    </location>
</feature>